<dbReference type="InterPro" id="IPR002110">
    <property type="entry name" value="Ankyrin_rpt"/>
</dbReference>
<dbReference type="PROSITE" id="PS50297">
    <property type="entry name" value="ANK_REP_REGION"/>
    <property type="match status" value="1"/>
</dbReference>
<evidence type="ECO:0000256" key="2">
    <source>
        <dbReference type="ARBA" id="ARBA00023043"/>
    </source>
</evidence>
<dbReference type="GO" id="GO:0004842">
    <property type="term" value="F:ubiquitin-protein transferase activity"/>
    <property type="evidence" value="ECO:0007669"/>
    <property type="project" value="TreeGrafter"/>
</dbReference>
<evidence type="ECO:0000313" key="4">
    <source>
        <dbReference type="EMBL" id="CCD51110.1"/>
    </source>
</evidence>
<dbReference type="Gene3D" id="1.25.40.20">
    <property type="entry name" value="Ankyrin repeat-containing domain"/>
    <property type="match status" value="2"/>
</dbReference>
<dbReference type="HOGENOM" id="CLU_1004699_0_0_1"/>
<dbReference type="InParanoid" id="G2YH80"/>
<dbReference type="AlphaFoldDB" id="G2YH80"/>
<feature type="repeat" description="ANK" evidence="3">
    <location>
        <begin position="1"/>
        <end position="30"/>
    </location>
</feature>
<accession>G2YH80</accession>
<dbReference type="Pfam" id="PF12796">
    <property type="entry name" value="Ank_2"/>
    <property type="match status" value="2"/>
</dbReference>
<dbReference type="GO" id="GO:0085020">
    <property type="term" value="P:protein K6-linked ubiquitination"/>
    <property type="evidence" value="ECO:0007669"/>
    <property type="project" value="TreeGrafter"/>
</dbReference>
<dbReference type="PANTHER" id="PTHR24171:SF8">
    <property type="entry name" value="BRCA1-ASSOCIATED RING DOMAIN PROTEIN 1"/>
    <property type="match status" value="1"/>
</dbReference>
<dbReference type="InterPro" id="IPR036770">
    <property type="entry name" value="Ankyrin_rpt-contain_sf"/>
</dbReference>
<dbReference type="eggNOG" id="KOG0192">
    <property type="taxonomic scope" value="Eukaryota"/>
</dbReference>
<reference evidence="5" key="1">
    <citation type="journal article" date="2011" name="PLoS Genet.">
        <title>Genomic analysis of the necrotrophic fungal pathogens Sclerotinia sclerotiorum and Botrytis cinerea.</title>
        <authorList>
            <person name="Amselem J."/>
            <person name="Cuomo C.A."/>
            <person name="van Kan J.A."/>
            <person name="Viaud M."/>
            <person name="Benito E.P."/>
            <person name="Couloux A."/>
            <person name="Coutinho P.M."/>
            <person name="de Vries R.P."/>
            <person name="Dyer P.S."/>
            <person name="Fillinger S."/>
            <person name="Fournier E."/>
            <person name="Gout L."/>
            <person name="Hahn M."/>
            <person name="Kohn L."/>
            <person name="Lapalu N."/>
            <person name="Plummer K.M."/>
            <person name="Pradier J.M."/>
            <person name="Quevillon E."/>
            <person name="Sharon A."/>
            <person name="Simon A."/>
            <person name="ten Have A."/>
            <person name="Tudzynski B."/>
            <person name="Tudzynski P."/>
            <person name="Wincker P."/>
            <person name="Andrew M."/>
            <person name="Anthouard V."/>
            <person name="Beever R.E."/>
            <person name="Beffa R."/>
            <person name="Benoit I."/>
            <person name="Bouzid O."/>
            <person name="Brault B."/>
            <person name="Chen Z."/>
            <person name="Choquer M."/>
            <person name="Collemare J."/>
            <person name="Cotton P."/>
            <person name="Danchin E.G."/>
            <person name="Da Silva C."/>
            <person name="Gautier A."/>
            <person name="Giraud C."/>
            <person name="Giraud T."/>
            <person name="Gonzalez C."/>
            <person name="Grossetete S."/>
            <person name="Guldener U."/>
            <person name="Henrissat B."/>
            <person name="Howlett B.J."/>
            <person name="Kodira C."/>
            <person name="Kretschmer M."/>
            <person name="Lappartient A."/>
            <person name="Leroch M."/>
            <person name="Levis C."/>
            <person name="Mauceli E."/>
            <person name="Neuveglise C."/>
            <person name="Oeser B."/>
            <person name="Pearson M."/>
            <person name="Poulain J."/>
            <person name="Poussereau N."/>
            <person name="Quesneville H."/>
            <person name="Rascle C."/>
            <person name="Schumacher J."/>
            <person name="Segurens B."/>
            <person name="Sexton A."/>
            <person name="Silva E."/>
            <person name="Sirven C."/>
            <person name="Soanes D.M."/>
            <person name="Talbot N.J."/>
            <person name="Templeton M."/>
            <person name="Yandava C."/>
            <person name="Yarden O."/>
            <person name="Zeng Q."/>
            <person name="Rollins J.A."/>
            <person name="Lebrun M.H."/>
            <person name="Dickman M."/>
        </authorList>
    </citation>
    <scope>NUCLEOTIDE SEQUENCE [LARGE SCALE GENOMIC DNA]</scope>
    <source>
        <strain evidence="5">T4</strain>
    </source>
</reference>
<dbReference type="EMBL" id="FQ790334">
    <property type="protein sequence ID" value="CCD51110.1"/>
    <property type="molecule type" value="Genomic_DNA"/>
</dbReference>
<protein>
    <submittedName>
        <fullName evidence="4">Uncharacterized protein</fullName>
    </submittedName>
</protein>
<dbReference type="PROSITE" id="PS50088">
    <property type="entry name" value="ANK_REPEAT"/>
    <property type="match status" value="2"/>
</dbReference>
<dbReference type="PANTHER" id="PTHR24171">
    <property type="entry name" value="ANKYRIN REPEAT DOMAIN-CONTAINING PROTEIN 39-RELATED"/>
    <property type="match status" value="1"/>
</dbReference>
<keyword evidence="2 3" id="KW-0040">ANK repeat</keyword>
<organism evidence="4 5">
    <name type="scientific">Botryotinia fuckeliana (strain T4)</name>
    <name type="common">Noble rot fungus</name>
    <name type="synonym">Botrytis cinerea</name>
    <dbReference type="NCBI Taxonomy" id="999810"/>
    <lineage>
        <taxon>Eukaryota</taxon>
        <taxon>Fungi</taxon>
        <taxon>Dikarya</taxon>
        <taxon>Ascomycota</taxon>
        <taxon>Pezizomycotina</taxon>
        <taxon>Leotiomycetes</taxon>
        <taxon>Helotiales</taxon>
        <taxon>Sclerotiniaceae</taxon>
        <taxon>Botrytis</taxon>
    </lineage>
</organism>
<dbReference type="Proteomes" id="UP000008177">
    <property type="component" value="Unplaced contigs"/>
</dbReference>
<keyword evidence="1" id="KW-0677">Repeat</keyword>
<gene>
    <name evidence="4" type="ORF">BofuT4_P085790.1</name>
</gene>
<dbReference type="SUPFAM" id="SSF48403">
    <property type="entry name" value="Ankyrin repeat"/>
    <property type="match status" value="1"/>
</dbReference>
<proteinExistence type="predicted"/>
<sequence>MTLHLSALHGHLDITQNLIVEGAHVYRIDKDRCMPVHFAAEAGHEEIVKALLDALPRNVDWCLHNFDQLPPGTKFPSEADGYEQAFFEALIDTQAITQNGKKQPWVISEEKWTPEFQETLRNGIISELKVFDRFDHSISSTTLMRAVMGRHEKNAARNGDTKIVSQLIEYRTDPNAITDMQDTCLHEAAENGHAKAVEELLHVAYVDARDDLGRTPLHCACLKGNEDIINHLLDANTDVLVRDHEMRTPLEIAIEVGVSDRVRENIQSRAMWQKAQF</sequence>
<dbReference type="SMART" id="SM00248">
    <property type="entry name" value="ANK"/>
    <property type="match status" value="4"/>
</dbReference>
<evidence type="ECO:0000256" key="3">
    <source>
        <dbReference type="PROSITE-ProRule" id="PRU00023"/>
    </source>
</evidence>
<name>G2YH80_BOTF4</name>
<feature type="repeat" description="ANK" evidence="3">
    <location>
        <begin position="212"/>
        <end position="244"/>
    </location>
</feature>
<evidence type="ECO:0000313" key="5">
    <source>
        <dbReference type="Proteomes" id="UP000008177"/>
    </source>
</evidence>
<evidence type="ECO:0000256" key="1">
    <source>
        <dbReference type="ARBA" id="ARBA00022737"/>
    </source>
</evidence>
<dbReference type="STRING" id="999810.G2YH80"/>